<evidence type="ECO:0000313" key="2">
    <source>
        <dbReference type="EMBL" id="TDE34959.1"/>
    </source>
</evidence>
<dbReference type="OrthoDB" id="5801306at2"/>
<keyword evidence="3" id="KW-1185">Reference proteome</keyword>
<dbReference type="InterPro" id="IPR008893">
    <property type="entry name" value="WGR_domain"/>
</dbReference>
<organism evidence="2 3">
    <name type="scientific">Antarcticimicrobium sediminis</name>
    <dbReference type="NCBI Taxonomy" id="2546227"/>
    <lineage>
        <taxon>Bacteria</taxon>
        <taxon>Pseudomonadati</taxon>
        <taxon>Pseudomonadota</taxon>
        <taxon>Alphaproteobacteria</taxon>
        <taxon>Rhodobacterales</taxon>
        <taxon>Paracoccaceae</taxon>
        <taxon>Antarcticimicrobium</taxon>
    </lineage>
</organism>
<dbReference type="InterPro" id="IPR036930">
    <property type="entry name" value="WGR_dom_sf"/>
</dbReference>
<evidence type="ECO:0000259" key="1">
    <source>
        <dbReference type="PROSITE" id="PS51977"/>
    </source>
</evidence>
<protein>
    <submittedName>
        <fullName evidence="2">WGR domain-containing protein</fullName>
    </submittedName>
</protein>
<dbReference type="InterPro" id="IPR049809">
    <property type="entry name" value="YehF/YfeS-like_WGR"/>
</dbReference>
<dbReference type="PROSITE" id="PS51977">
    <property type="entry name" value="WGR"/>
    <property type="match status" value="1"/>
</dbReference>
<sequence>MRGHFERHVPSDNMARFYHLEIQPTLFGYWSLRRSWGRIGTRGRDRYETFATVGEALAASRRLEAEKCRRGYVRLPEQLDLPLASGA</sequence>
<dbReference type="SUPFAM" id="SSF142921">
    <property type="entry name" value="WGR domain-like"/>
    <property type="match status" value="1"/>
</dbReference>
<comment type="caution">
    <text evidence="2">The sequence shown here is derived from an EMBL/GenBank/DDBJ whole genome shotgun (WGS) entry which is preliminary data.</text>
</comment>
<accession>A0A4R5EK38</accession>
<dbReference type="Gene3D" id="2.20.140.10">
    <property type="entry name" value="WGR domain"/>
    <property type="match status" value="1"/>
</dbReference>
<dbReference type="Proteomes" id="UP000294662">
    <property type="component" value="Unassembled WGS sequence"/>
</dbReference>
<dbReference type="Pfam" id="PF05406">
    <property type="entry name" value="WGR"/>
    <property type="match status" value="1"/>
</dbReference>
<evidence type="ECO:0000313" key="3">
    <source>
        <dbReference type="Proteomes" id="UP000294662"/>
    </source>
</evidence>
<feature type="domain" description="WGR" evidence="1">
    <location>
        <begin position="1"/>
        <end position="87"/>
    </location>
</feature>
<dbReference type="AlphaFoldDB" id="A0A4R5EK38"/>
<name>A0A4R5EK38_9RHOB</name>
<reference evidence="2 3" key="1">
    <citation type="submission" date="2019-03" db="EMBL/GenBank/DDBJ databases">
        <authorList>
            <person name="Zhang S."/>
        </authorList>
    </citation>
    <scope>NUCLEOTIDE SEQUENCE [LARGE SCALE GENOMIC DNA]</scope>
    <source>
        <strain evidence="2 3">S4J41</strain>
    </source>
</reference>
<dbReference type="EMBL" id="SMFP01000016">
    <property type="protein sequence ID" value="TDE34959.1"/>
    <property type="molecule type" value="Genomic_DNA"/>
</dbReference>
<gene>
    <name evidence="2" type="ORF">E1B25_18420</name>
</gene>
<dbReference type="CDD" id="cd07996">
    <property type="entry name" value="WGR_MMR_like"/>
    <property type="match status" value="1"/>
</dbReference>
<dbReference type="SMART" id="SM00773">
    <property type="entry name" value="WGR"/>
    <property type="match status" value="1"/>
</dbReference>
<proteinExistence type="predicted"/>